<keyword evidence="1" id="KW-0808">Transferase</keyword>
<dbReference type="RefSeq" id="WP_109037415.1">
    <property type="nucleotide sequence ID" value="NZ_CP029210.1"/>
</dbReference>
<dbReference type="AlphaFoldDB" id="A0A2U8FTP5"/>
<dbReference type="GO" id="GO:0016020">
    <property type="term" value="C:membrane"/>
    <property type="evidence" value="ECO:0007669"/>
    <property type="project" value="InterPro"/>
</dbReference>
<sequence>MPGLFIIAHAPLASALKLAAAHCFPEAAQTLQVLDVQPNMPPDETEAQARLLLADAIASDARGEALILTDVFGATPCNTVQRLADGVRVKVITGANVPMLWRALNYSAEPLDTLITRAVAGGTQGVMQIATSRPHNQVTQPTHDQDHRHHQQ</sequence>
<dbReference type="EMBL" id="CP029210">
    <property type="protein sequence ID" value="AWI54419.1"/>
    <property type="molecule type" value="Genomic_DNA"/>
</dbReference>
<protein>
    <submittedName>
        <fullName evidence="4">PTS fructose transporter subunit IIA</fullName>
    </submittedName>
</protein>
<accession>A0A2U8FTP5</accession>
<evidence type="ECO:0000313" key="5">
    <source>
        <dbReference type="Proteomes" id="UP000244892"/>
    </source>
</evidence>
<gene>
    <name evidence="4" type="ORF">DEH84_14050</name>
</gene>
<dbReference type="PROSITE" id="PS51096">
    <property type="entry name" value="PTS_EIIA_TYPE_4"/>
    <property type="match status" value="1"/>
</dbReference>
<feature type="region of interest" description="Disordered" evidence="2">
    <location>
        <begin position="131"/>
        <end position="152"/>
    </location>
</feature>
<dbReference type="Proteomes" id="UP000244892">
    <property type="component" value="Chromosome"/>
</dbReference>
<organism evidence="4 5">
    <name type="scientific">Aquabacterium olei</name>
    <dbReference type="NCBI Taxonomy" id="1296669"/>
    <lineage>
        <taxon>Bacteria</taxon>
        <taxon>Pseudomonadati</taxon>
        <taxon>Pseudomonadota</taxon>
        <taxon>Betaproteobacteria</taxon>
        <taxon>Burkholderiales</taxon>
        <taxon>Aquabacterium</taxon>
    </lineage>
</organism>
<evidence type="ECO:0000256" key="1">
    <source>
        <dbReference type="ARBA" id="ARBA00022679"/>
    </source>
</evidence>
<dbReference type="SUPFAM" id="SSF53062">
    <property type="entry name" value="PTS system fructose IIA component-like"/>
    <property type="match status" value="1"/>
</dbReference>
<dbReference type="Gene3D" id="3.40.50.510">
    <property type="entry name" value="Phosphotransferase system, mannose-type IIA component"/>
    <property type="match status" value="1"/>
</dbReference>
<reference evidence="4 5" key="1">
    <citation type="submission" date="2018-05" db="EMBL/GenBank/DDBJ databases">
        <title>complete genome sequence of Aquabacterium olei NBRC 110486.</title>
        <authorList>
            <person name="Tang B."/>
            <person name="Chang J."/>
            <person name="Zhang L."/>
            <person name="Yang H."/>
        </authorList>
    </citation>
    <scope>NUCLEOTIDE SEQUENCE [LARGE SCALE GENOMIC DNA]</scope>
    <source>
        <strain evidence="4 5">NBRC 110486</strain>
    </source>
</reference>
<dbReference type="PANTHER" id="PTHR33799:SF1">
    <property type="entry name" value="PTS SYSTEM MANNOSE-SPECIFIC EIIAB COMPONENT-RELATED"/>
    <property type="match status" value="1"/>
</dbReference>
<name>A0A2U8FTP5_9BURK</name>
<dbReference type="PANTHER" id="PTHR33799">
    <property type="entry name" value="PTS PERMEASE-RELATED-RELATED"/>
    <property type="match status" value="1"/>
</dbReference>
<proteinExistence type="predicted"/>
<feature type="compositionally biased region" description="Polar residues" evidence="2">
    <location>
        <begin position="131"/>
        <end position="142"/>
    </location>
</feature>
<evidence type="ECO:0000259" key="3">
    <source>
        <dbReference type="PROSITE" id="PS51096"/>
    </source>
</evidence>
<dbReference type="InterPro" id="IPR004701">
    <property type="entry name" value="PTS_EIIA_man-typ"/>
</dbReference>
<dbReference type="GO" id="GO:0016740">
    <property type="term" value="F:transferase activity"/>
    <property type="evidence" value="ECO:0007669"/>
    <property type="project" value="UniProtKB-KW"/>
</dbReference>
<keyword evidence="5" id="KW-1185">Reference proteome</keyword>
<dbReference type="Pfam" id="PF03610">
    <property type="entry name" value="EIIA-man"/>
    <property type="match status" value="1"/>
</dbReference>
<evidence type="ECO:0000256" key="2">
    <source>
        <dbReference type="SAM" id="MobiDB-lite"/>
    </source>
</evidence>
<evidence type="ECO:0000313" key="4">
    <source>
        <dbReference type="EMBL" id="AWI54419.1"/>
    </source>
</evidence>
<dbReference type="InterPro" id="IPR051471">
    <property type="entry name" value="Bacterial_PTS_sugar_comp"/>
</dbReference>
<dbReference type="KEGG" id="aon:DEH84_14050"/>
<dbReference type="OrthoDB" id="8795346at2"/>
<feature type="domain" description="PTS EIIA type-4" evidence="3">
    <location>
        <begin position="1"/>
        <end position="126"/>
    </location>
</feature>
<feature type="compositionally biased region" description="Basic and acidic residues" evidence="2">
    <location>
        <begin position="143"/>
        <end position="152"/>
    </location>
</feature>
<dbReference type="InterPro" id="IPR036662">
    <property type="entry name" value="PTS_EIIA_man-typ_sf"/>
</dbReference>
<dbReference type="GO" id="GO:0009401">
    <property type="term" value="P:phosphoenolpyruvate-dependent sugar phosphotransferase system"/>
    <property type="evidence" value="ECO:0007669"/>
    <property type="project" value="InterPro"/>
</dbReference>